<dbReference type="STRING" id="32473.ENSXCOP00000015207"/>
<dbReference type="GO" id="GO:0004252">
    <property type="term" value="F:serine-type endopeptidase activity"/>
    <property type="evidence" value="ECO:0007669"/>
    <property type="project" value="InterPro"/>
</dbReference>
<reference evidence="4" key="1">
    <citation type="submission" date="2025-08" db="UniProtKB">
        <authorList>
            <consortium name="Ensembl"/>
        </authorList>
    </citation>
    <scope>IDENTIFICATION</scope>
</reference>
<dbReference type="Proteomes" id="UP000261380">
    <property type="component" value="Unplaced"/>
</dbReference>
<keyword evidence="5" id="KW-1185">Reference proteome</keyword>
<protein>
    <recommendedName>
        <fullName evidence="3">Peptidase S1 domain-containing protein</fullName>
    </recommendedName>
</protein>
<evidence type="ECO:0000313" key="5">
    <source>
        <dbReference type="Proteomes" id="UP000261380"/>
    </source>
</evidence>
<accession>A0A3B5LVN0</accession>
<dbReference type="GeneTree" id="ENSGT01100000263742"/>
<dbReference type="Ensembl" id="ENSXCOT00000015398.1">
    <property type="protein sequence ID" value="ENSXCOP00000015207.1"/>
    <property type="gene ID" value="ENSXCOG00000011522.1"/>
</dbReference>
<dbReference type="PROSITE" id="PS00134">
    <property type="entry name" value="TRYPSIN_HIS"/>
    <property type="match status" value="1"/>
</dbReference>
<evidence type="ECO:0000259" key="3">
    <source>
        <dbReference type="PROSITE" id="PS50240"/>
    </source>
</evidence>
<dbReference type="PROSITE" id="PS50240">
    <property type="entry name" value="TRYPSIN_DOM"/>
    <property type="match status" value="1"/>
</dbReference>
<dbReference type="InterPro" id="IPR018114">
    <property type="entry name" value="TRYPSIN_HIS"/>
</dbReference>
<proteinExistence type="predicted"/>
<dbReference type="InterPro" id="IPR043504">
    <property type="entry name" value="Peptidase_S1_PA_chymotrypsin"/>
</dbReference>
<dbReference type="Pfam" id="PF00089">
    <property type="entry name" value="Trypsin"/>
    <property type="match status" value="1"/>
</dbReference>
<dbReference type="InterPro" id="IPR009003">
    <property type="entry name" value="Peptidase_S1_PA"/>
</dbReference>
<evidence type="ECO:0000256" key="1">
    <source>
        <dbReference type="ARBA" id="ARBA00023157"/>
    </source>
</evidence>
<dbReference type="Gene3D" id="2.40.10.10">
    <property type="entry name" value="Trypsin-like serine proteases"/>
    <property type="match status" value="1"/>
</dbReference>
<dbReference type="GO" id="GO:0006508">
    <property type="term" value="P:proteolysis"/>
    <property type="evidence" value="ECO:0007669"/>
    <property type="project" value="InterPro"/>
</dbReference>
<feature type="domain" description="Peptidase S1" evidence="3">
    <location>
        <begin position="24"/>
        <end position="64"/>
    </location>
</feature>
<sequence length="127" mass="13871">VGMSINVEFLFFSVCGQPSLNTRIVGGEAAPAGSWPWQVSLHLSSHFCGGSLINNQWVLTAAHCSCWSGPVSAGPLPSQKTTQRTEDSPRVSWRPERGFWGPEDPELSAQGLLRRRTPRFGPHLLST</sequence>
<dbReference type="PANTHER" id="PTHR24252">
    <property type="entry name" value="ACROSIN-RELATED"/>
    <property type="match status" value="1"/>
</dbReference>
<dbReference type="PANTHER" id="PTHR24252:SF8">
    <property type="entry name" value="ACROSIN"/>
    <property type="match status" value="1"/>
</dbReference>
<feature type="region of interest" description="Disordered" evidence="2">
    <location>
        <begin position="73"/>
        <end position="127"/>
    </location>
</feature>
<feature type="compositionally biased region" description="Basic and acidic residues" evidence="2">
    <location>
        <begin position="83"/>
        <end position="97"/>
    </location>
</feature>
<organism evidence="4 5">
    <name type="scientific">Xiphophorus couchianus</name>
    <name type="common">Monterrey platyfish</name>
    <dbReference type="NCBI Taxonomy" id="32473"/>
    <lineage>
        <taxon>Eukaryota</taxon>
        <taxon>Metazoa</taxon>
        <taxon>Chordata</taxon>
        <taxon>Craniata</taxon>
        <taxon>Vertebrata</taxon>
        <taxon>Euteleostomi</taxon>
        <taxon>Actinopterygii</taxon>
        <taxon>Neopterygii</taxon>
        <taxon>Teleostei</taxon>
        <taxon>Neoteleostei</taxon>
        <taxon>Acanthomorphata</taxon>
        <taxon>Ovalentaria</taxon>
        <taxon>Atherinomorphae</taxon>
        <taxon>Cyprinodontiformes</taxon>
        <taxon>Poeciliidae</taxon>
        <taxon>Poeciliinae</taxon>
        <taxon>Xiphophorus</taxon>
    </lineage>
</organism>
<reference evidence="4" key="2">
    <citation type="submission" date="2025-09" db="UniProtKB">
        <authorList>
            <consortium name="Ensembl"/>
        </authorList>
    </citation>
    <scope>IDENTIFICATION</scope>
</reference>
<dbReference type="SUPFAM" id="SSF50494">
    <property type="entry name" value="Trypsin-like serine proteases"/>
    <property type="match status" value="1"/>
</dbReference>
<evidence type="ECO:0000313" key="4">
    <source>
        <dbReference type="Ensembl" id="ENSXCOP00000015207.1"/>
    </source>
</evidence>
<dbReference type="AlphaFoldDB" id="A0A3B5LVN0"/>
<keyword evidence="1" id="KW-1015">Disulfide bond</keyword>
<evidence type="ECO:0000256" key="2">
    <source>
        <dbReference type="SAM" id="MobiDB-lite"/>
    </source>
</evidence>
<name>A0A3B5LVN0_9TELE</name>
<dbReference type="InterPro" id="IPR001254">
    <property type="entry name" value="Trypsin_dom"/>
</dbReference>